<evidence type="ECO:0000256" key="1">
    <source>
        <dbReference type="SAM" id="MobiDB-lite"/>
    </source>
</evidence>
<feature type="transmembrane region" description="Helical" evidence="2">
    <location>
        <begin position="72"/>
        <end position="93"/>
    </location>
</feature>
<dbReference type="RefSeq" id="WP_242628675.1">
    <property type="nucleotide sequence ID" value="NZ_BHXC01000007.1"/>
</dbReference>
<dbReference type="Proteomes" id="UP000288351">
    <property type="component" value="Unassembled WGS sequence"/>
</dbReference>
<dbReference type="Pfam" id="PF19621">
    <property type="entry name" value="DUF6126"/>
    <property type="match status" value="1"/>
</dbReference>
<keyword evidence="2" id="KW-0472">Membrane</keyword>
<organism evidence="3 4">
    <name type="scientific">Streptomyces noursei</name>
    <name type="common">Streptomyces albulus</name>
    <dbReference type="NCBI Taxonomy" id="1971"/>
    <lineage>
        <taxon>Bacteria</taxon>
        <taxon>Bacillati</taxon>
        <taxon>Actinomycetota</taxon>
        <taxon>Actinomycetes</taxon>
        <taxon>Kitasatosporales</taxon>
        <taxon>Streptomycetaceae</taxon>
        <taxon>Streptomyces</taxon>
    </lineage>
</organism>
<gene>
    <name evidence="3" type="ORF">SALB_07152</name>
</gene>
<dbReference type="InterPro" id="IPR046129">
    <property type="entry name" value="DUF6126"/>
</dbReference>
<feature type="compositionally biased region" description="Basic residues" evidence="1">
    <location>
        <begin position="23"/>
        <end position="43"/>
    </location>
</feature>
<feature type="region of interest" description="Disordered" evidence="1">
    <location>
        <begin position="1"/>
        <end position="59"/>
    </location>
</feature>
<reference evidence="3 4" key="1">
    <citation type="journal article" date="2019" name="Microbiol. Resour. Announc.">
        <title>Draft Genome Sequence of the Most Traditional epsilon-Poly-l-Lysine Producer, Streptomyces albulus NBRC14147.</title>
        <authorList>
            <person name="Yamanaka K."/>
            <person name="Hamano Y."/>
        </authorList>
    </citation>
    <scope>NUCLEOTIDE SEQUENCE [LARGE SCALE GENOMIC DNA]</scope>
    <source>
        <strain evidence="3 4">NBRC 14147</strain>
    </source>
</reference>
<keyword evidence="2" id="KW-1133">Transmembrane helix</keyword>
<sequence>MPGRSHPAPSRRLTPPEPSPAVHRFRKGRTVRRARPHHSRPRHAPTAGGAPDAAAPRRYVENKPPRGLYVRVFIYVVATHVLLAFMSVLVLVAKSR</sequence>
<evidence type="ECO:0000313" key="3">
    <source>
        <dbReference type="EMBL" id="GCB94353.1"/>
    </source>
</evidence>
<evidence type="ECO:0000256" key="2">
    <source>
        <dbReference type="SAM" id="Phobius"/>
    </source>
</evidence>
<dbReference type="EMBL" id="BHXC01000007">
    <property type="protein sequence ID" value="GCB94353.1"/>
    <property type="molecule type" value="Genomic_DNA"/>
</dbReference>
<evidence type="ECO:0008006" key="5">
    <source>
        <dbReference type="Google" id="ProtNLM"/>
    </source>
</evidence>
<evidence type="ECO:0000313" key="4">
    <source>
        <dbReference type="Proteomes" id="UP000288351"/>
    </source>
</evidence>
<keyword evidence="2" id="KW-0812">Transmembrane</keyword>
<name>A0A401R9T2_STRNR</name>
<dbReference type="AlphaFoldDB" id="A0A401R9T2"/>
<comment type="caution">
    <text evidence="3">The sequence shown here is derived from an EMBL/GenBank/DDBJ whole genome shotgun (WGS) entry which is preliminary data.</text>
</comment>
<feature type="compositionally biased region" description="Low complexity" evidence="1">
    <location>
        <begin position="44"/>
        <end position="56"/>
    </location>
</feature>
<protein>
    <recommendedName>
        <fullName evidence="5">Small hydrophobic protein</fullName>
    </recommendedName>
</protein>
<proteinExistence type="predicted"/>
<accession>A0A401R9T2</accession>